<organism evidence="11 12">
    <name type="scientific">Salmo trutta</name>
    <name type="common">Brown trout</name>
    <dbReference type="NCBI Taxonomy" id="8032"/>
    <lineage>
        <taxon>Eukaryota</taxon>
        <taxon>Metazoa</taxon>
        <taxon>Chordata</taxon>
        <taxon>Craniata</taxon>
        <taxon>Vertebrata</taxon>
        <taxon>Euteleostomi</taxon>
        <taxon>Actinopterygii</taxon>
        <taxon>Neopterygii</taxon>
        <taxon>Teleostei</taxon>
        <taxon>Protacanthopterygii</taxon>
        <taxon>Salmoniformes</taxon>
        <taxon>Salmonidae</taxon>
        <taxon>Salmoninae</taxon>
        <taxon>Salmo</taxon>
    </lineage>
</organism>
<evidence type="ECO:0000256" key="6">
    <source>
        <dbReference type="ARBA" id="ARBA00022989"/>
    </source>
</evidence>
<comment type="subcellular location">
    <subcellularLocation>
        <location evidence="1">Endoplasmic reticulum membrane</location>
        <topology evidence="1">Single-pass type I membrane protein</topology>
    </subcellularLocation>
    <subcellularLocation>
        <location evidence="8">Membrane</location>
        <topology evidence="8">Single-pass type I membrane protein</topology>
    </subcellularLocation>
</comment>
<dbReference type="Pfam" id="PF01105">
    <property type="entry name" value="EMP24_GP25L"/>
    <property type="match status" value="1"/>
</dbReference>
<dbReference type="InterPro" id="IPR015720">
    <property type="entry name" value="Emp24-like"/>
</dbReference>
<evidence type="ECO:0000256" key="3">
    <source>
        <dbReference type="ARBA" id="ARBA00022692"/>
    </source>
</evidence>
<dbReference type="SMART" id="SM01190">
    <property type="entry name" value="EMP24_GP25L"/>
    <property type="match status" value="1"/>
</dbReference>
<dbReference type="GO" id="GO:0005789">
    <property type="term" value="C:endoplasmic reticulum membrane"/>
    <property type="evidence" value="ECO:0007669"/>
    <property type="project" value="UniProtKB-SubCell"/>
</dbReference>
<dbReference type="AlphaFoldDB" id="A0A674DYT3"/>
<dbReference type="PANTHER" id="PTHR22811">
    <property type="entry name" value="TRANSMEMBRANE EMP24 DOMAIN-CONTAINING PROTEIN"/>
    <property type="match status" value="1"/>
</dbReference>
<protein>
    <submittedName>
        <fullName evidence="11">Si:ch211-255i20.3</fullName>
    </submittedName>
</protein>
<comment type="similarity">
    <text evidence="2 8">Belongs to the EMP24/GP25L family.</text>
</comment>
<evidence type="ECO:0000259" key="10">
    <source>
        <dbReference type="PROSITE" id="PS50866"/>
    </source>
</evidence>
<feature type="domain" description="GOLD" evidence="10">
    <location>
        <begin position="42"/>
        <end position="129"/>
    </location>
</feature>
<dbReference type="PROSITE" id="PS50866">
    <property type="entry name" value="GOLD"/>
    <property type="match status" value="1"/>
</dbReference>
<keyword evidence="5" id="KW-0256">Endoplasmic reticulum</keyword>
<evidence type="ECO:0000313" key="12">
    <source>
        <dbReference type="Proteomes" id="UP000472277"/>
    </source>
</evidence>
<keyword evidence="6 9" id="KW-1133">Transmembrane helix</keyword>
<accession>A0A674DYT3</accession>
<evidence type="ECO:0000313" key="11">
    <source>
        <dbReference type="Ensembl" id="ENSSTUP00000100751.1"/>
    </source>
</evidence>
<dbReference type="InterPro" id="IPR009038">
    <property type="entry name" value="GOLD_dom"/>
</dbReference>
<evidence type="ECO:0000256" key="5">
    <source>
        <dbReference type="ARBA" id="ARBA00022824"/>
    </source>
</evidence>
<evidence type="ECO:0000256" key="4">
    <source>
        <dbReference type="ARBA" id="ARBA00022729"/>
    </source>
</evidence>
<dbReference type="InParanoid" id="A0A674DYT3"/>
<evidence type="ECO:0000256" key="7">
    <source>
        <dbReference type="ARBA" id="ARBA00023136"/>
    </source>
</evidence>
<name>A0A674DYT3_SALTR</name>
<keyword evidence="4" id="KW-0732">Signal</keyword>
<keyword evidence="7 9" id="KW-0472">Membrane</keyword>
<proteinExistence type="inferred from homology"/>
<sequence>TVWMVICHILYVKMNVRGIGLWMLCYLVLTAAMYFDLGEQEEKCLIEEIPGDMLNWDAKNNLNSPHLGLTITVRDPNHDILMKKRYGRFGKFTFTSHASGPHWLCMQSNSTRFSVFAGERLRIHFDVQMGEHSIDPSVEIHKDTVQTMEYSLEHLRDQILYITRQQDFQREREETFRQISEETNGKVLWWAVVQTSVLLSVGFWQIKRLKDFLIAKKLV</sequence>
<reference evidence="11" key="1">
    <citation type="submission" date="2025-08" db="UniProtKB">
        <authorList>
            <consortium name="Ensembl"/>
        </authorList>
    </citation>
    <scope>IDENTIFICATION</scope>
</reference>
<reference evidence="11" key="2">
    <citation type="submission" date="2025-09" db="UniProtKB">
        <authorList>
            <consortium name="Ensembl"/>
        </authorList>
    </citation>
    <scope>IDENTIFICATION</scope>
</reference>
<gene>
    <name evidence="11" type="primary">si:ch211-255i20.3</name>
</gene>
<keyword evidence="12" id="KW-1185">Reference proteome</keyword>
<evidence type="ECO:0000256" key="8">
    <source>
        <dbReference type="RuleBase" id="RU003827"/>
    </source>
</evidence>
<dbReference type="FunCoup" id="A0A674DYT3">
    <property type="interactions" value="122"/>
</dbReference>
<dbReference type="Ensembl" id="ENSSTUT00000108104.1">
    <property type="protein sequence ID" value="ENSSTUP00000100751.1"/>
    <property type="gene ID" value="ENSSTUG00000045075.1"/>
</dbReference>
<dbReference type="OMA" id="HYLCFQT"/>
<dbReference type="Proteomes" id="UP000472277">
    <property type="component" value="Chromosome 3"/>
</dbReference>
<feature type="transmembrane region" description="Helical" evidence="9">
    <location>
        <begin position="19"/>
        <end position="37"/>
    </location>
</feature>
<evidence type="ECO:0000256" key="9">
    <source>
        <dbReference type="SAM" id="Phobius"/>
    </source>
</evidence>
<dbReference type="GeneTree" id="ENSGT00940000160999"/>
<keyword evidence="3 8" id="KW-0812">Transmembrane</keyword>
<evidence type="ECO:0000256" key="1">
    <source>
        <dbReference type="ARBA" id="ARBA00004115"/>
    </source>
</evidence>
<evidence type="ECO:0000256" key="2">
    <source>
        <dbReference type="ARBA" id="ARBA00007104"/>
    </source>
</evidence>